<gene>
    <name evidence="4" type="ORF">UV59_C0014G0005</name>
</gene>
<dbReference type="EMBL" id="LCFB01000014">
    <property type="protein sequence ID" value="KKS84762.1"/>
    <property type="molecule type" value="Genomic_DNA"/>
</dbReference>
<reference evidence="4 5" key="1">
    <citation type="journal article" date="2015" name="Nature">
        <title>rRNA introns, odd ribosomes, and small enigmatic genomes across a large radiation of phyla.</title>
        <authorList>
            <person name="Brown C.T."/>
            <person name="Hug L.A."/>
            <person name="Thomas B.C."/>
            <person name="Sharon I."/>
            <person name="Castelle C.J."/>
            <person name="Singh A."/>
            <person name="Wilkins M.J."/>
            <person name="Williams K.H."/>
            <person name="Banfield J.F."/>
        </authorList>
    </citation>
    <scope>NUCLEOTIDE SEQUENCE [LARGE SCALE GENOMIC DNA]</scope>
</reference>
<dbReference type="PANTHER" id="PTHR43080">
    <property type="entry name" value="CBS DOMAIN-CONTAINING PROTEIN CBSX3, MITOCHONDRIAL"/>
    <property type="match status" value="1"/>
</dbReference>
<evidence type="ECO:0000256" key="1">
    <source>
        <dbReference type="ARBA" id="ARBA00023122"/>
    </source>
</evidence>
<evidence type="ECO:0000313" key="4">
    <source>
        <dbReference type="EMBL" id="KKS84762.1"/>
    </source>
</evidence>
<dbReference type="SUPFAM" id="SSF54631">
    <property type="entry name" value="CBS-domain pair"/>
    <property type="match status" value="1"/>
</dbReference>
<accession>A0A0G1CGW3</accession>
<feature type="domain" description="CBS" evidence="3">
    <location>
        <begin position="93"/>
        <end position="146"/>
    </location>
</feature>
<dbReference type="InterPro" id="IPR046342">
    <property type="entry name" value="CBS_dom_sf"/>
</dbReference>
<protein>
    <recommendedName>
        <fullName evidence="3">CBS domain-containing protein</fullName>
    </recommendedName>
</protein>
<organism evidence="4 5">
    <name type="scientific">Candidatus Gottesmanbacteria bacterium GW2011_GWA1_43_11</name>
    <dbReference type="NCBI Taxonomy" id="1618436"/>
    <lineage>
        <taxon>Bacteria</taxon>
        <taxon>Candidatus Gottesmaniibacteriota</taxon>
    </lineage>
</organism>
<evidence type="ECO:0000259" key="3">
    <source>
        <dbReference type="PROSITE" id="PS51371"/>
    </source>
</evidence>
<dbReference type="Gene3D" id="3.10.580.10">
    <property type="entry name" value="CBS-domain"/>
    <property type="match status" value="1"/>
</dbReference>
<dbReference type="InterPro" id="IPR051257">
    <property type="entry name" value="Diverse_CBS-Domain"/>
</dbReference>
<keyword evidence="1 2" id="KW-0129">CBS domain</keyword>
<dbReference type="InterPro" id="IPR000644">
    <property type="entry name" value="CBS_dom"/>
</dbReference>
<dbReference type="PROSITE" id="PS51371">
    <property type="entry name" value="CBS"/>
    <property type="match status" value="2"/>
</dbReference>
<dbReference type="Proteomes" id="UP000034543">
    <property type="component" value="Unassembled WGS sequence"/>
</dbReference>
<dbReference type="AlphaFoldDB" id="A0A0G1CGW3"/>
<name>A0A0G1CGW3_9BACT</name>
<sequence length="146" mass="17054">MNVANFMSRQVVTVTPKTPLHEVWKIIFKKHIHGLPVVDERKKLLGIIAEEDLLAELFPDYKDLEEALGKLDDDEQIKEKLSKLKKLTAEKIMSRRVVFTRPDTEVMRALSRMIVRKVRQLPVVDDDDRLVGMISKSDIFRKLFNR</sequence>
<comment type="caution">
    <text evidence="4">The sequence shown here is derived from an EMBL/GenBank/DDBJ whole genome shotgun (WGS) entry which is preliminary data.</text>
</comment>
<evidence type="ECO:0000313" key="5">
    <source>
        <dbReference type="Proteomes" id="UP000034543"/>
    </source>
</evidence>
<dbReference type="PANTHER" id="PTHR43080:SF2">
    <property type="entry name" value="CBS DOMAIN-CONTAINING PROTEIN"/>
    <property type="match status" value="1"/>
</dbReference>
<dbReference type="Pfam" id="PF00571">
    <property type="entry name" value="CBS"/>
    <property type="match status" value="2"/>
</dbReference>
<evidence type="ECO:0000256" key="2">
    <source>
        <dbReference type="PROSITE-ProRule" id="PRU00703"/>
    </source>
</evidence>
<feature type="domain" description="CBS" evidence="3">
    <location>
        <begin position="7"/>
        <end position="64"/>
    </location>
</feature>
<proteinExistence type="predicted"/>
<dbReference type="SMART" id="SM00116">
    <property type="entry name" value="CBS"/>
    <property type="match status" value="2"/>
</dbReference>
<dbReference type="STRING" id="1618436.UV59_C0014G0005"/>